<dbReference type="Proteomes" id="UP000036681">
    <property type="component" value="Unplaced"/>
</dbReference>
<name>A0A0M3IWF7_ASCLU</name>
<dbReference type="SUPFAM" id="SSF53756">
    <property type="entry name" value="UDP-Glycosyltransferase/glycogen phosphorylase"/>
    <property type="match status" value="1"/>
</dbReference>
<keyword evidence="2" id="KW-1185">Reference proteome</keyword>
<organism evidence="2 3">
    <name type="scientific">Ascaris lumbricoides</name>
    <name type="common">Giant roundworm</name>
    <dbReference type="NCBI Taxonomy" id="6252"/>
    <lineage>
        <taxon>Eukaryota</taxon>
        <taxon>Metazoa</taxon>
        <taxon>Ecdysozoa</taxon>
        <taxon>Nematoda</taxon>
        <taxon>Chromadorea</taxon>
        <taxon>Rhabditida</taxon>
        <taxon>Spirurina</taxon>
        <taxon>Ascaridomorpha</taxon>
        <taxon>Ascaridoidea</taxon>
        <taxon>Ascarididae</taxon>
        <taxon>Ascaris</taxon>
    </lineage>
</organism>
<reference evidence="3" key="1">
    <citation type="submission" date="2017-02" db="UniProtKB">
        <authorList>
            <consortium name="WormBaseParasite"/>
        </authorList>
    </citation>
    <scope>IDENTIFICATION</scope>
</reference>
<sequence>MNHRFKPLRTSSHADDPEVSKISFRYYLRHDRTSYDVRSFECRVKVFRDVLVEQVSIGILGERIIKHGARKAGFDNGFKDLISVIKSFIEAFNSLVDYRLIWSIKIKLPKRLASHVMTISWAPQSAILHDNRTKLFFTHAGLKRYIISHNKQINFPHE</sequence>
<dbReference type="AlphaFoldDB" id="A0A0M3IWF7"/>
<accession>A0A0M3IWF7</accession>
<dbReference type="GO" id="GO:0008194">
    <property type="term" value="F:UDP-glycosyltransferase activity"/>
    <property type="evidence" value="ECO:0007669"/>
    <property type="project" value="InterPro"/>
</dbReference>
<dbReference type="Pfam" id="PF00201">
    <property type="entry name" value="UDPGT"/>
    <property type="match status" value="1"/>
</dbReference>
<evidence type="ECO:0000313" key="2">
    <source>
        <dbReference type="Proteomes" id="UP000036681"/>
    </source>
</evidence>
<evidence type="ECO:0000256" key="1">
    <source>
        <dbReference type="ARBA" id="ARBA00022679"/>
    </source>
</evidence>
<keyword evidence="1" id="KW-0808">Transferase</keyword>
<dbReference type="InterPro" id="IPR002213">
    <property type="entry name" value="UDP_glucos_trans"/>
</dbReference>
<protein>
    <submittedName>
        <fullName evidence="3">Glucuronosyltransferase</fullName>
    </submittedName>
</protein>
<dbReference type="WBParaSite" id="ALUE_0002308501-mRNA-1">
    <property type="protein sequence ID" value="ALUE_0002308501-mRNA-1"/>
    <property type="gene ID" value="ALUE_0002308501"/>
</dbReference>
<dbReference type="Gene3D" id="3.40.50.2000">
    <property type="entry name" value="Glycogen Phosphorylase B"/>
    <property type="match status" value="1"/>
</dbReference>
<evidence type="ECO:0000313" key="3">
    <source>
        <dbReference type="WBParaSite" id="ALUE_0002308501-mRNA-1"/>
    </source>
</evidence>
<proteinExistence type="predicted"/>